<dbReference type="STRING" id="1156394.T0QBI5"/>
<feature type="domain" description="SUEL-type lectin" evidence="2">
    <location>
        <begin position="131"/>
        <end position="216"/>
    </location>
</feature>
<feature type="domain" description="SUEL-type lectin" evidence="2">
    <location>
        <begin position="326"/>
        <end position="400"/>
    </location>
</feature>
<dbReference type="EMBL" id="JH767165">
    <property type="protein sequence ID" value="EQC32026.1"/>
    <property type="molecule type" value="Genomic_DNA"/>
</dbReference>
<dbReference type="eggNOG" id="KOG4729">
    <property type="taxonomic scope" value="Eukaryota"/>
</dbReference>
<dbReference type="VEuPathDB" id="FungiDB:SDRG_10225"/>
<evidence type="ECO:0000313" key="3">
    <source>
        <dbReference type="EMBL" id="EQC32026.1"/>
    </source>
</evidence>
<keyword evidence="4" id="KW-1185">Reference proteome</keyword>
<organism evidence="3 4">
    <name type="scientific">Saprolegnia diclina (strain VS20)</name>
    <dbReference type="NCBI Taxonomy" id="1156394"/>
    <lineage>
        <taxon>Eukaryota</taxon>
        <taxon>Sar</taxon>
        <taxon>Stramenopiles</taxon>
        <taxon>Oomycota</taxon>
        <taxon>Saprolegniomycetes</taxon>
        <taxon>Saprolegniales</taxon>
        <taxon>Saprolegniaceae</taxon>
        <taxon>Saprolegnia</taxon>
    </lineage>
</organism>
<dbReference type="OMA" id="SARAMCT"/>
<evidence type="ECO:0000259" key="2">
    <source>
        <dbReference type="PROSITE" id="PS50228"/>
    </source>
</evidence>
<dbReference type="OrthoDB" id="10036721at2759"/>
<feature type="domain" description="SUEL-type lectin" evidence="2">
    <location>
        <begin position="503"/>
        <end position="589"/>
    </location>
</feature>
<dbReference type="RefSeq" id="XP_008614428.1">
    <property type="nucleotide sequence ID" value="XM_008616206.1"/>
</dbReference>
<dbReference type="PROSITE" id="PS50228">
    <property type="entry name" value="SUEL_LECTIN"/>
    <property type="match status" value="8"/>
</dbReference>
<dbReference type="Gene3D" id="2.60.120.740">
    <property type="match status" value="8"/>
</dbReference>
<gene>
    <name evidence="3" type="ORF">SDRG_10225</name>
</gene>
<sequence length="793" mass="79983">MKVFPYGPTLSLVLPLLLLKAQRTEAQEAGGVVGGTAPDGGVVALECPDGEILGNVLFASYGLPTGNFPKFARGACNADLSNAVVEAQCIGAQSCELTADASVFGDPCVDQAKHLSVAVQCVNENVIGGSAAEDSLLRLRCPVDRVIGDVTFASFGTPQGHFLNYTVGSCDQPTSAATVSDLCAGQEACDIMASTTVFGDPCPGEAKYLGLQVNCVDPDAAQGTAQDGSSLNLACPWGASMASVDFASYGTPKNYVEGTCSAATSSGVVAAACVGRPVCNVAVGPSVFGDPCPGTIKTLSARAMCTPNLTPGFVQSMGPQGGSTVVTCSRGEIISDIPFASYGTPSGLAAPSKCHAASSASVVKAKCIGKRSCTVDATNGLFGDPCPGTTKSLFITAQCSSANLVGGSVPDGSTLTIACPLTQRLVSIPYASYGTPTGAYPNFVTTWCNATEAASRVTTACVGRNACSVNADSNDFGDPCPGVTKQLSVVAKCVDNNLIGGSVADGGSAVIQCPAGQYIGSMPFAAYGTPYGTFPDYSVHAACNADGAAAKIATQCVGQNSCTVAVSTHTFGDPCEGQAKVLDWTAKCAPSNVIGTIVNDGSSATLQCPLGYYMSTINFASYGTPGGYFPDYSIDSTCHAPSSTSIATSACVGKSTCTLLAGPGSFSDPCPGVAKSLALSADCISNLVIGGTAAQNTVMNLACPKGATVRSIDFASYGTPTGKLGAFALSACNDPNSVRIVQQACLGKTGCSISASNSVFVNNCRRSQMYLAVQATCATPTPAPTALRTPTPS</sequence>
<accession>T0QBI5</accession>
<feature type="domain" description="SUEL-type lectin" evidence="2">
    <location>
        <begin position="409"/>
        <end position="494"/>
    </location>
</feature>
<reference evidence="3 4" key="1">
    <citation type="submission" date="2012-04" db="EMBL/GenBank/DDBJ databases">
        <title>The Genome Sequence of Saprolegnia declina VS20.</title>
        <authorList>
            <consortium name="The Broad Institute Genome Sequencing Platform"/>
            <person name="Russ C."/>
            <person name="Nusbaum C."/>
            <person name="Tyler B."/>
            <person name="van West P."/>
            <person name="Dieguez-Uribeondo J."/>
            <person name="de Bruijn I."/>
            <person name="Tripathy S."/>
            <person name="Jiang R."/>
            <person name="Young S.K."/>
            <person name="Zeng Q."/>
            <person name="Gargeya S."/>
            <person name="Fitzgerald M."/>
            <person name="Haas B."/>
            <person name="Abouelleil A."/>
            <person name="Alvarado L."/>
            <person name="Arachchi H.M."/>
            <person name="Berlin A."/>
            <person name="Chapman S.B."/>
            <person name="Goldberg J."/>
            <person name="Griggs A."/>
            <person name="Gujja S."/>
            <person name="Hansen M."/>
            <person name="Howarth C."/>
            <person name="Imamovic A."/>
            <person name="Larimer J."/>
            <person name="McCowen C."/>
            <person name="Montmayeur A."/>
            <person name="Murphy C."/>
            <person name="Neiman D."/>
            <person name="Pearson M."/>
            <person name="Priest M."/>
            <person name="Roberts A."/>
            <person name="Saif S."/>
            <person name="Shea T."/>
            <person name="Sisk P."/>
            <person name="Sykes S."/>
            <person name="Wortman J."/>
            <person name="Nusbaum C."/>
            <person name="Birren B."/>
        </authorList>
    </citation>
    <scope>NUCLEOTIDE SEQUENCE [LARGE SCALE GENOMIC DNA]</scope>
    <source>
        <strain evidence="3 4">VS20</strain>
    </source>
</reference>
<name>T0QBI5_SAPDV</name>
<dbReference type="Proteomes" id="UP000030762">
    <property type="component" value="Unassembled WGS sequence"/>
</dbReference>
<dbReference type="eggNOG" id="KOG0496">
    <property type="taxonomic scope" value="Eukaryota"/>
</dbReference>
<keyword evidence="1" id="KW-0732">Signal</keyword>
<dbReference type="CDD" id="cd22842">
    <property type="entry name" value="Gal_Rha_Lectin_BGal"/>
    <property type="match status" value="8"/>
</dbReference>
<dbReference type="InterPro" id="IPR043159">
    <property type="entry name" value="Lectin_gal-bd_sf"/>
</dbReference>
<dbReference type="InterPro" id="IPR000922">
    <property type="entry name" value="Lectin_gal-bd_dom"/>
</dbReference>
<feature type="domain" description="SUEL-type lectin" evidence="2">
    <location>
        <begin position="37"/>
        <end position="122"/>
    </location>
</feature>
<dbReference type="GO" id="GO:0030246">
    <property type="term" value="F:carbohydrate binding"/>
    <property type="evidence" value="ECO:0007669"/>
    <property type="project" value="InterPro"/>
</dbReference>
<evidence type="ECO:0000256" key="1">
    <source>
        <dbReference type="SAM" id="SignalP"/>
    </source>
</evidence>
<feature type="signal peptide" evidence="1">
    <location>
        <begin position="1"/>
        <end position="26"/>
    </location>
</feature>
<feature type="domain" description="SUEL-type lectin" evidence="2">
    <location>
        <begin position="225"/>
        <end position="306"/>
    </location>
</feature>
<protein>
    <recommendedName>
        <fullName evidence="2">SUEL-type lectin domain-containing protein</fullName>
    </recommendedName>
</protein>
<dbReference type="Pfam" id="PF02140">
    <property type="entry name" value="SUEL_Lectin"/>
    <property type="match status" value="8"/>
</dbReference>
<dbReference type="AlphaFoldDB" id="T0QBI5"/>
<dbReference type="GeneID" id="19950952"/>
<dbReference type="InParanoid" id="T0QBI5"/>
<feature type="domain" description="SUEL-type lectin" evidence="2">
    <location>
        <begin position="693"/>
        <end position="778"/>
    </location>
</feature>
<evidence type="ECO:0000313" key="4">
    <source>
        <dbReference type="Proteomes" id="UP000030762"/>
    </source>
</evidence>
<dbReference type="PANTHER" id="PTHR46780">
    <property type="entry name" value="PROTEIN EVA-1"/>
    <property type="match status" value="1"/>
</dbReference>
<feature type="chain" id="PRO_5004569731" description="SUEL-type lectin domain-containing protein" evidence="1">
    <location>
        <begin position="27"/>
        <end position="793"/>
    </location>
</feature>
<proteinExistence type="predicted"/>
<feature type="domain" description="SUEL-type lectin" evidence="2">
    <location>
        <begin position="598"/>
        <end position="684"/>
    </location>
</feature>